<reference evidence="1 2" key="1">
    <citation type="submission" date="2014-02" db="EMBL/GenBank/DDBJ databases">
        <title>The genome announcement of Streptomyces toyocaensis NRRL15009.</title>
        <authorList>
            <person name="Hong H.-J."/>
            <person name="Kwun M.J."/>
        </authorList>
    </citation>
    <scope>NUCLEOTIDE SEQUENCE [LARGE SCALE GENOMIC DNA]</scope>
    <source>
        <strain evidence="1 2">NRRL 15009</strain>
    </source>
</reference>
<protein>
    <recommendedName>
        <fullName evidence="3">Toxin Doc</fullName>
    </recommendedName>
</protein>
<dbReference type="AlphaFoldDB" id="A0A081XXH0"/>
<gene>
    <name evidence="1" type="ORF">BU52_04265</name>
</gene>
<keyword evidence="2" id="KW-1185">Reference proteome</keyword>
<organism evidence="1 2">
    <name type="scientific">Streptomyces toyocaensis</name>
    <dbReference type="NCBI Taxonomy" id="55952"/>
    <lineage>
        <taxon>Bacteria</taxon>
        <taxon>Bacillati</taxon>
        <taxon>Actinomycetota</taxon>
        <taxon>Actinomycetes</taxon>
        <taxon>Kitasatosporales</taxon>
        <taxon>Streptomycetaceae</taxon>
        <taxon>Streptomyces</taxon>
    </lineage>
</organism>
<sequence>MAPELHIDVPWLLQRHEEVLPDQPTVTDFSALVAAVARHRVDPPRLGVNSDAAWRAAALLHTLAVLRPLPSANARFACATAVAYMFVSGAGIDPPYGALVDLARDLISGEADVYAAADRLRSWQI</sequence>
<accession>A0A081XXH0</accession>
<dbReference type="eggNOG" id="COG3654">
    <property type="taxonomic scope" value="Bacteria"/>
</dbReference>
<comment type="caution">
    <text evidence="1">The sequence shown here is derived from an EMBL/GenBank/DDBJ whole genome shotgun (WGS) entry which is preliminary data.</text>
</comment>
<dbReference type="OrthoDB" id="3870539at2"/>
<dbReference type="STRING" id="55952.BU52_04265"/>
<name>A0A081XXH0_STRTO</name>
<dbReference type="Proteomes" id="UP000028341">
    <property type="component" value="Unassembled WGS sequence"/>
</dbReference>
<dbReference type="RefSeq" id="WP_037928251.1">
    <property type="nucleotide sequence ID" value="NZ_JBFADL010000024.1"/>
</dbReference>
<proteinExistence type="predicted"/>
<evidence type="ECO:0008006" key="3">
    <source>
        <dbReference type="Google" id="ProtNLM"/>
    </source>
</evidence>
<evidence type="ECO:0000313" key="2">
    <source>
        <dbReference type="Proteomes" id="UP000028341"/>
    </source>
</evidence>
<dbReference type="EMBL" id="JFCB01000002">
    <property type="protein sequence ID" value="KES08243.1"/>
    <property type="molecule type" value="Genomic_DNA"/>
</dbReference>
<evidence type="ECO:0000313" key="1">
    <source>
        <dbReference type="EMBL" id="KES08243.1"/>
    </source>
</evidence>